<evidence type="ECO:0000313" key="3">
    <source>
        <dbReference type="Proteomes" id="UP000593571"/>
    </source>
</evidence>
<keyword evidence="3" id="KW-1185">Reference proteome</keyword>
<comment type="caution">
    <text evidence="2">The sequence shown here is derived from an EMBL/GenBank/DDBJ whole genome shotgun (WGS) entry which is preliminary data.</text>
</comment>
<gene>
    <name evidence="2" type="ORF">HJG63_011353</name>
</gene>
<dbReference type="EMBL" id="JACASE010000005">
    <property type="protein sequence ID" value="KAF6466020.1"/>
    <property type="molecule type" value="Genomic_DNA"/>
</dbReference>
<name>A0A7J8H1P2_ROUAE</name>
<feature type="compositionally biased region" description="Low complexity" evidence="1">
    <location>
        <begin position="92"/>
        <end position="108"/>
    </location>
</feature>
<sequence length="188" mass="20151">MHNSSGQELGHLQAAFSPSTSVSPAGLLLTPTPASASWFPQKRQGPRSTAKKIRDSVPPALPLTPTRISRSPRTRTRTHTRVPFPHRPPLPTSRSPSLFSTSSPASQSWKEPPRSPGSSLPTQNHGLDIFCMIPAKTPPPSSCTPPGMASSLPPKQPSAFGLLTIASAQCTAEIFLWFRPLALSFPEC</sequence>
<dbReference type="AlphaFoldDB" id="A0A7J8H1P2"/>
<reference evidence="2 3" key="1">
    <citation type="journal article" date="2020" name="Nature">
        <title>Six reference-quality genomes reveal evolution of bat adaptations.</title>
        <authorList>
            <person name="Jebb D."/>
            <person name="Huang Z."/>
            <person name="Pippel M."/>
            <person name="Hughes G.M."/>
            <person name="Lavrichenko K."/>
            <person name="Devanna P."/>
            <person name="Winkler S."/>
            <person name="Jermiin L.S."/>
            <person name="Skirmuntt E.C."/>
            <person name="Katzourakis A."/>
            <person name="Burkitt-Gray L."/>
            <person name="Ray D.A."/>
            <person name="Sullivan K.A.M."/>
            <person name="Roscito J.G."/>
            <person name="Kirilenko B.M."/>
            <person name="Davalos L.M."/>
            <person name="Corthals A.P."/>
            <person name="Power M.L."/>
            <person name="Jones G."/>
            <person name="Ransome R.D."/>
            <person name="Dechmann D.K.N."/>
            <person name="Locatelli A.G."/>
            <person name="Puechmaille S.J."/>
            <person name="Fedrigo O."/>
            <person name="Jarvis E.D."/>
            <person name="Hiller M."/>
            <person name="Vernes S.C."/>
            <person name="Myers E.W."/>
            <person name="Teeling E.C."/>
        </authorList>
    </citation>
    <scope>NUCLEOTIDE SEQUENCE [LARGE SCALE GENOMIC DNA]</scope>
    <source>
        <strain evidence="2">MRouAeg1</strain>
        <tissue evidence="2">Muscle</tissue>
    </source>
</reference>
<protein>
    <submittedName>
        <fullName evidence="2">Uncharacterized protein</fullName>
    </submittedName>
</protein>
<organism evidence="2 3">
    <name type="scientific">Rousettus aegyptiacus</name>
    <name type="common">Egyptian fruit bat</name>
    <name type="synonym">Pteropus aegyptiacus</name>
    <dbReference type="NCBI Taxonomy" id="9407"/>
    <lineage>
        <taxon>Eukaryota</taxon>
        <taxon>Metazoa</taxon>
        <taxon>Chordata</taxon>
        <taxon>Craniata</taxon>
        <taxon>Vertebrata</taxon>
        <taxon>Euteleostomi</taxon>
        <taxon>Mammalia</taxon>
        <taxon>Eutheria</taxon>
        <taxon>Laurasiatheria</taxon>
        <taxon>Chiroptera</taxon>
        <taxon>Yinpterochiroptera</taxon>
        <taxon>Pteropodoidea</taxon>
        <taxon>Pteropodidae</taxon>
        <taxon>Rousettinae</taxon>
        <taxon>Rousettus</taxon>
    </lineage>
</organism>
<feature type="compositionally biased region" description="Basic residues" evidence="1">
    <location>
        <begin position="70"/>
        <end position="80"/>
    </location>
</feature>
<evidence type="ECO:0000256" key="1">
    <source>
        <dbReference type="SAM" id="MobiDB-lite"/>
    </source>
</evidence>
<feature type="region of interest" description="Disordered" evidence="1">
    <location>
        <begin position="1"/>
        <end position="123"/>
    </location>
</feature>
<dbReference type="Proteomes" id="UP000593571">
    <property type="component" value="Unassembled WGS sequence"/>
</dbReference>
<proteinExistence type="predicted"/>
<accession>A0A7J8H1P2</accession>
<evidence type="ECO:0000313" key="2">
    <source>
        <dbReference type="EMBL" id="KAF6466020.1"/>
    </source>
</evidence>